<evidence type="ECO:0000259" key="2">
    <source>
        <dbReference type="Pfam" id="PF01478"/>
    </source>
</evidence>
<evidence type="ECO:0000313" key="4">
    <source>
        <dbReference type="Proteomes" id="UP000822142"/>
    </source>
</evidence>
<keyword evidence="1" id="KW-1133">Transmembrane helix</keyword>
<dbReference type="RefSeq" id="WP_173748982.1">
    <property type="nucleotide sequence ID" value="NZ_JAAITA010000007.1"/>
</dbReference>
<comment type="caution">
    <text evidence="3">The sequence shown here is derived from an EMBL/GenBank/DDBJ whole genome shotgun (WGS) entry which is preliminary data.</text>
</comment>
<evidence type="ECO:0000313" key="3">
    <source>
        <dbReference type="EMBL" id="NSJ85956.1"/>
    </source>
</evidence>
<keyword evidence="4" id="KW-1185">Reference proteome</keyword>
<keyword evidence="1" id="KW-0472">Membrane</keyword>
<evidence type="ECO:0000256" key="1">
    <source>
        <dbReference type="SAM" id="Phobius"/>
    </source>
</evidence>
<name>A0ABX2I9M4_BLAHA</name>
<organism evidence="3 4">
    <name type="scientific">Blautia hansenii</name>
    <name type="common">Ruminococcus hansenii</name>
    <dbReference type="NCBI Taxonomy" id="1322"/>
    <lineage>
        <taxon>Bacteria</taxon>
        <taxon>Bacillati</taxon>
        <taxon>Bacillota</taxon>
        <taxon>Clostridia</taxon>
        <taxon>Lachnospirales</taxon>
        <taxon>Lachnospiraceae</taxon>
        <taxon>Blautia</taxon>
    </lineage>
</organism>
<gene>
    <name evidence="3" type="ORF">G5A70_07180</name>
</gene>
<feature type="transmembrane region" description="Helical" evidence="1">
    <location>
        <begin position="27"/>
        <end position="43"/>
    </location>
</feature>
<dbReference type="Gene3D" id="1.20.120.1220">
    <property type="match status" value="1"/>
</dbReference>
<feature type="transmembrane region" description="Helical" evidence="1">
    <location>
        <begin position="95"/>
        <end position="118"/>
    </location>
</feature>
<feature type="transmembrane region" description="Helical" evidence="1">
    <location>
        <begin position="130"/>
        <end position="147"/>
    </location>
</feature>
<protein>
    <recommendedName>
        <fullName evidence="2">Prepilin type IV endopeptidase peptidase domain-containing protein</fullName>
    </recommendedName>
</protein>
<reference evidence="3 4" key="1">
    <citation type="journal article" date="2020" name="Cell Host Microbe">
        <title>Functional and Genomic Variation between Human-Derived Isolates of Lachnospiraceae Reveals Inter- and Intra-Species Diversity.</title>
        <authorList>
            <person name="Sorbara M.T."/>
            <person name="Littmann E.R."/>
            <person name="Fontana E."/>
            <person name="Moody T.U."/>
            <person name="Kohout C.E."/>
            <person name="Gjonbalaj M."/>
            <person name="Eaton V."/>
            <person name="Seok R."/>
            <person name="Leiner I.M."/>
            <person name="Pamer E.G."/>
        </authorList>
    </citation>
    <scope>NUCLEOTIDE SEQUENCE [LARGE SCALE GENOMIC DNA]</scope>
    <source>
        <strain evidence="3 4">MSK.15.26</strain>
    </source>
</reference>
<dbReference type="EMBL" id="JAAITA010000007">
    <property type="protein sequence ID" value="NSJ85956.1"/>
    <property type="molecule type" value="Genomic_DNA"/>
</dbReference>
<feature type="domain" description="Prepilin type IV endopeptidase peptidase" evidence="2">
    <location>
        <begin position="7"/>
        <end position="114"/>
    </location>
</feature>
<dbReference type="InterPro" id="IPR000045">
    <property type="entry name" value="Prepilin_IV_endopep_pep"/>
</dbReference>
<keyword evidence="1" id="KW-0812">Transmembrane</keyword>
<accession>A0ABX2I9M4</accession>
<dbReference type="Proteomes" id="UP000822142">
    <property type="component" value="Unassembled WGS sequence"/>
</dbReference>
<proteinExistence type="predicted"/>
<dbReference type="Pfam" id="PF01478">
    <property type="entry name" value="Peptidase_A24"/>
    <property type="match status" value="1"/>
</dbReference>
<sequence length="149" mass="16366">MMEKWILHMLMLGLCSAEDYREKKISMWKFILYAGIAVGYGIWEYSTADSQRSVWMVQSVLGSLPGLLMLCMGKLSQEAVGYGDGLLVLIMGVSIGFWETMGILFTASIGAGAAALYTLLRHKGGRKKQIAFAPFLFLGMAGGRVWLGI</sequence>